<proteinExistence type="predicted"/>
<dbReference type="Gene3D" id="1.25.40.10">
    <property type="entry name" value="Tetratricopeptide repeat domain"/>
    <property type="match status" value="2"/>
</dbReference>
<evidence type="ECO:0000256" key="1">
    <source>
        <dbReference type="SAM" id="SignalP"/>
    </source>
</evidence>
<gene>
    <name evidence="2" type="ORF">BST96_00870</name>
</gene>
<keyword evidence="1" id="KW-0732">Signal</keyword>
<dbReference type="STRING" id="716816.BST96_00870"/>
<dbReference type="KEGG" id="osg:BST96_00870"/>
<feature type="chain" id="PRO_5012710979" description="Tetratricopeptide repeat-like domain-containing protein" evidence="1">
    <location>
        <begin position="23"/>
        <end position="620"/>
    </location>
</feature>
<reference evidence="2 3" key="1">
    <citation type="submission" date="2016-11" db="EMBL/GenBank/DDBJ databases">
        <title>Trade-off between light-utilization and light-protection in marine flavobacteria.</title>
        <authorList>
            <person name="Kumagai Y."/>
        </authorList>
    </citation>
    <scope>NUCLEOTIDE SEQUENCE [LARGE SCALE GENOMIC DNA]</scope>
    <source>
        <strain evidence="2 3">NBRC 107125</strain>
    </source>
</reference>
<dbReference type="RefSeq" id="WP_085756879.1">
    <property type="nucleotide sequence ID" value="NZ_CP019343.1"/>
</dbReference>
<dbReference type="InterPro" id="IPR011990">
    <property type="entry name" value="TPR-like_helical_dom_sf"/>
</dbReference>
<evidence type="ECO:0008006" key="4">
    <source>
        <dbReference type="Google" id="ProtNLM"/>
    </source>
</evidence>
<name>A0A1X9NCU6_9GAMM</name>
<dbReference type="Proteomes" id="UP000193450">
    <property type="component" value="Chromosome"/>
</dbReference>
<evidence type="ECO:0000313" key="2">
    <source>
        <dbReference type="EMBL" id="ARN72787.1"/>
    </source>
</evidence>
<organism evidence="2 3">
    <name type="scientific">Oceanicoccus sagamiensis</name>
    <dbReference type="NCBI Taxonomy" id="716816"/>
    <lineage>
        <taxon>Bacteria</taxon>
        <taxon>Pseudomonadati</taxon>
        <taxon>Pseudomonadota</taxon>
        <taxon>Gammaproteobacteria</taxon>
        <taxon>Cellvibrionales</taxon>
        <taxon>Spongiibacteraceae</taxon>
        <taxon>Oceanicoccus</taxon>
    </lineage>
</organism>
<keyword evidence="3" id="KW-1185">Reference proteome</keyword>
<dbReference type="EMBL" id="CP019343">
    <property type="protein sequence ID" value="ARN72787.1"/>
    <property type="molecule type" value="Genomic_DNA"/>
</dbReference>
<dbReference type="AlphaFoldDB" id="A0A1X9NCU6"/>
<accession>A0A1X9NCU6</accession>
<sequence length="620" mass="70380">MLNRCLTPFLSLILLAALSVNADEAGESAPPQEVQDLRYGVILYHYFQQQYFEALTETLVGEARADMPYHQASAKLLRGGMSLSYGMGRQSEAVFTQLLTTLDDSQTRNRAWFYLGKLYDQQGNIAEAKKVLANISANDLPTNLLEEYQFLRAKLLLNDGNVAAAKAAIAPLSANSPWRAYFYFNHGSRQTLAGQWRQGAATFKKIANLELESEEGYLLKDRAYTASGYAALGGSDFESAINDFLKVRLDSPQVERAMLGYGWAAAQQQNYQRALSPWQALSQRSLMDPSVQESLLAIPYLYEKLDAKASALSEYQKAISIFEQELNNLATAVDSFKQLPLLQLVAEDEGLGDDWIMGKDYLPINNQTPYLSHLIAQDHFQSAVKDLSDLIKMQEYLQQAETRLSGMETVLATQQRIWQDNLSQSQREAYRERYQQLLLLQQTLQQQQTLADGEKASGRRFISQQELELWTIASHAEQLIQQLKDAGYDINEEQQQLRLYQGLLYWQASESDSERRWQYKKQLVEVDALLEQTAQRLQRIESLEATRYNDAFAKDVLALQTRLSARSRDVTKAITQAEQDIRQLSINELEKQQQRLSYYLGQAKLAVARLYDAGSAESIP</sequence>
<evidence type="ECO:0000313" key="3">
    <source>
        <dbReference type="Proteomes" id="UP000193450"/>
    </source>
</evidence>
<feature type="signal peptide" evidence="1">
    <location>
        <begin position="1"/>
        <end position="22"/>
    </location>
</feature>
<dbReference type="SUPFAM" id="SSF48452">
    <property type="entry name" value="TPR-like"/>
    <property type="match status" value="1"/>
</dbReference>
<dbReference type="OrthoDB" id="6072288at2"/>
<protein>
    <recommendedName>
        <fullName evidence="4">Tetratricopeptide repeat-like domain-containing protein</fullName>
    </recommendedName>
</protein>